<sequence>MARSHPLIEARRLEYEFEKVFRGLEERRKEPEYAQDLEFFRRFEDLKIKYGYSYSEIADLLLRRYVGSIDMLSSGLTAVNTRALKELVDICTQAVDEGSAVDIRQKPDSVQYSMRPAAEHLES</sequence>
<evidence type="ECO:0000313" key="2">
    <source>
        <dbReference type="Proteomes" id="UP001161257"/>
    </source>
</evidence>
<comment type="caution">
    <text evidence="1">The sequence shown here is derived from an EMBL/GenBank/DDBJ whole genome shotgun (WGS) entry which is preliminary data.</text>
</comment>
<dbReference type="AlphaFoldDB" id="A0AA37VVR6"/>
<evidence type="ECO:0000313" key="1">
    <source>
        <dbReference type="EMBL" id="GLO35585.1"/>
    </source>
</evidence>
<protein>
    <submittedName>
        <fullName evidence="1">Uncharacterized protein</fullName>
    </submittedName>
</protein>
<dbReference type="EMBL" id="BSKJ01000004">
    <property type="protein sequence ID" value="GLO35585.1"/>
    <property type="molecule type" value="Genomic_DNA"/>
</dbReference>
<dbReference type="Proteomes" id="UP001161257">
    <property type="component" value="Unassembled WGS sequence"/>
</dbReference>
<accession>A0AA37VVR6</accession>
<proteinExistence type="predicted"/>
<gene>
    <name evidence="1" type="ORF">PPUN14671_24180</name>
</gene>
<dbReference type="RefSeq" id="WP_284353479.1">
    <property type="nucleotide sequence ID" value="NZ_BSKF01000002.1"/>
</dbReference>
<reference evidence="1" key="1">
    <citation type="submission" date="2023-01" db="EMBL/GenBank/DDBJ databases">
        <title>Whole-genome sequence of Pseudomonas putida NBRC 14671.</title>
        <authorList>
            <person name="Morohoshi T."/>
            <person name="Someya N."/>
        </authorList>
    </citation>
    <scope>NUCLEOTIDE SEQUENCE</scope>
    <source>
        <strain evidence="1">NBRC 14671</strain>
    </source>
</reference>
<organism evidence="1 2">
    <name type="scientific">Pseudomonas putida</name>
    <name type="common">Arthrobacter siderocapsulatus</name>
    <dbReference type="NCBI Taxonomy" id="303"/>
    <lineage>
        <taxon>Bacteria</taxon>
        <taxon>Pseudomonadati</taxon>
        <taxon>Pseudomonadota</taxon>
        <taxon>Gammaproteobacteria</taxon>
        <taxon>Pseudomonadales</taxon>
        <taxon>Pseudomonadaceae</taxon>
        <taxon>Pseudomonas</taxon>
    </lineage>
</organism>
<name>A0AA37VVR6_PSEPU</name>